<evidence type="ECO:0000256" key="1">
    <source>
        <dbReference type="SAM" id="Phobius"/>
    </source>
</evidence>
<organism evidence="2 3">
    <name type="scientific">Mycoplasmopsis gallinarum</name>
    <dbReference type="NCBI Taxonomy" id="29557"/>
    <lineage>
        <taxon>Bacteria</taxon>
        <taxon>Bacillati</taxon>
        <taxon>Mycoplasmatota</taxon>
        <taxon>Mycoplasmoidales</taxon>
        <taxon>Metamycoplasmataceae</taxon>
        <taxon>Mycoplasmopsis</taxon>
    </lineage>
</organism>
<keyword evidence="3" id="KW-1185">Reference proteome</keyword>
<dbReference type="STRING" id="29557.MGALLINA_03900"/>
<feature type="transmembrane region" description="Helical" evidence="1">
    <location>
        <begin position="135"/>
        <end position="157"/>
    </location>
</feature>
<feature type="transmembrane region" description="Helical" evidence="1">
    <location>
        <begin position="46"/>
        <end position="68"/>
    </location>
</feature>
<name>A0A168RBY8_9BACT</name>
<protein>
    <recommendedName>
        <fullName evidence="4">DUF3899 domain-containing protein</fullName>
    </recommendedName>
</protein>
<accession>A0A168RBY8</accession>
<evidence type="ECO:0000313" key="2">
    <source>
        <dbReference type="EMBL" id="OAB48821.1"/>
    </source>
</evidence>
<dbReference type="EMBL" id="LVLH01000035">
    <property type="protein sequence ID" value="OAB48821.1"/>
    <property type="molecule type" value="Genomic_DNA"/>
</dbReference>
<dbReference type="Proteomes" id="UP000076983">
    <property type="component" value="Unassembled WGS sequence"/>
</dbReference>
<gene>
    <name evidence="2" type="ORF">MGALLINA_03900</name>
</gene>
<feature type="transmembrane region" description="Helical" evidence="1">
    <location>
        <begin position="20"/>
        <end position="39"/>
    </location>
</feature>
<evidence type="ECO:0000313" key="3">
    <source>
        <dbReference type="Proteomes" id="UP000076983"/>
    </source>
</evidence>
<dbReference type="AlphaFoldDB" id="A0A168RBY8"/>
<keyword evidence="1" id="KW-0812">Transmembrane</keyword>
<keyword evidence="1" id="KW-0472">Membrane</keyword>
<proteinExistence type="predicted"/>
<dbReference type="RefSeq" id="WP_063626178.1">
    <property type="nucleotide sequence ID" value="NZ_LVLH01000035.1"/>
</dbReference>
<keyword evidence="1" id="KW-1133">Transmembrane helix</keyword>
<evidence type="ECO:0008006" key="4">
    <source>
        <dbReference type="Google" id="ProtNLM"/>
    </source>
</evidence>
<dbReference type="PATRIC" id="fig|29557.3.peg.382"/>
<sequence length="158" mass="18854">MSYFFKQKITTAFSSWRNWIHLIISNTIALIIVVAFIILKHKEDKFWIANSFLIFGVTNLFYAILWYIGKLGFGSTFFRYRKQRKNDYLSLKLEDAKHKKQTPEQKIKVKELTNRIEKIKKEQQMSKLSRETNNWILIILFSWGLIITIIGIILSYVK</sequence>
<reference evidence="2 3" key="1">
    <citation type="submission" date="2016-03" db="EMBL/GenBank/DDBJ databases">
        <title>Genome sequence of Mycoplasma gallinarum strain Mgn_IPT.</title>
        <authorList>
            <person name="Yacoub E."/>
            <person name="Sirand-Pugnet P."/>
            <person name="Barre A."/>
            <person name="Maurier F."/>
            <person name="Blanchard A."/>
            <person name="Ben Abdelmoumen B.M."/>
        </authorList>
    </citation>
    <scope>NUCLEOTIDE SEQUENCE [LARGE SCALE GENOMIC DNA]</scope>
    <source>
        <strain evidence="2 3">Mgn_IPT</strain>
    </source>
</reference>
<comment type="caution">
    <text evidence="2">The sequence shown here is derived from an EMBL/GenBank/DDBJ whole genome shotgun (WGS) entry which is preliminary data.</text>
</comment>